<comment type="caution">
    <text evidence="1">The sequence shown here is derived from an EMBL/GenBank/DDBJ whole genome shotgun (WGS) entry which is preliminary data.</text>
</comment>
<reference evidence="1 2" key="1">
    <citation type="journal article" date="2012" name="Eukaryot. Cell">
        <title>Draft genome sequence of Aspergillus oryzae strain 3.042.</title>
        <authorList>
            <person name="Zhao G."/>
            <person name="Yao Y."/>
            <person name="Qi W."/>
            <person name="Wang C."/>
            <person name="Hou L."/>
            <person name="Zeng B."/>
            <person name="Cao X."/>
        </authorList>
    </citation>
    <scope>NUCLEOTIDE SEQUENCE [LARGE SCALE GENOMIC DNA]</scope>
    <source>
        <strain evidence="1 2">3.042</strain>
    </source>
</reference>
<dbReference type="OrthoDB" id="4777915at2759"/>
<evidence type="ECO:0000313" key="2">
    <source>
        <dbReference type="Proteomes" id="UP000002812"/>
    </source>
</evidence>
<dbReference type="HOGENOM" id="CLU_1495860_0_0_1"/>
<protein>
    <submittedName>
        <fullName evidence="1">Uncharacterized protein</fullName>
    </submittedName>
</protein>
<reference evidence="2" key="2">
    <citation type="submission" date="2012-06" db="EMBL/GenBank/DDBJ databases">
        <title>Comparative genomic analyses of Aspergillus oryzae 3.042 and A. oryzae RIB40 for soy-sauce fermentation.</title>
        <authorList>
            <person name="Zhao G."/>
            <person name="Hou L."/>
            <person name="Wang C."/>
            <person name="Cao X."/>
        </authorList>
    </citation>
    <scope>NUCLEOTIDE SEQUENCE [LARGE SCALE GENOMIC DNA]</scope>
    <source>
        <strain evidence="2">3.042</strain>
    </source>
</reference>
<sequence length="180" mass="21077">MFAWSGEGLQDYEAVLPKTLPFSKSTWLPYAPDLTEAKRLPLFPSAGFRFTQPPRFYRVVTDCRNRRDRGELKAGTLPNIFFLMTDEARVSYSQWRHSFAWAIDPDWTRSGADEDGYDGRLKISATQIYFRFYEFISTKKYTLKDIWRDFHQVNKTQTYVPGPLPAWPSTDLDKPVWPDS</sequence>
<evidence type="ECO:0000313" key="1">
    <source>
        <dbReference type="EMBL" id="EIT81417.1"/>
    </source>
</evidence>
<dbReference type="EMBL" id="AKHY01000104">
    <property type="protein sequence ID" value="EIT81417.1"/>
    <property type="molecule type" value="Genomic_DNA"/>
</dbReference>
<proteinExistence type="predicted"/>
<name>I8A896_ASPO3</name>
<gene>
    <name evidence="1" type="ORF">Ao3042_02086</name>
</gene>
<organism evidence="1 2">
    <name type="scientific">Aspergillus oryzae (strain 3.042)</name>
    <name type="common">Yellow koji mold</name>
    <dbReference type="NCBI Taxonomy" id="1160506"/>
    <lineage>
        <taxon>Eukaryota</taxon>
        <taxon>Fungi</taxon>
        <taxon>Dikarya</taxon>
        <taxon>Ascomycota</taxon>
        <taxon>Pezizomycotina</taxon>
        <taxon>Eurotiomycetes</taxon>
        <taxon>Eurotiomycetidae</taxon>
        <taxon>Eurotiales</taxon>
        <taxon>Aspergillaceae</taxon>
        <taxon>Aspergillus</taxon>
        <taxon>Aspergillus subgen. Circumdati</taxon>
    </lineage>
</organism>
<accession>I8A896</accession>
<dbReference type="Proteomes" id="UP000002812">
    <property type="component" value="Unassembled WGS sequence"/>
</dbReference>
<dbReference type="AlphaFoldDB" id="I8A896"/>